<comment type="caution">
    <text evidence="1">The sequence shown here is derived from an EMBL/GenBank/DDBJ whole genome shotgun (WGS) entry which is preliminary data.</text>
</comment>
<name>A0ABT1D629_9PROT</name>
<dbReference type="RefSeq" id="WP_252954024.1">
    <property type="nucleotide sequence ID" value="NZ_JAFIRR010000089.1"/>
</dbReference>
<reference evidence="1 2" key="1">
    <citation type="submission" date="2021-12" db="EMBL/GenBank/DDBJ databases">
        <title>Siccirubricoccus leaddurans sp. nov., a high concentration Zn2+ tolerance bacterium.</title>
        <authorList>
            <person name="Cao Y."/>
        </authorList>
    </citation>
    <scope>NUCLEOTIDE SEQUENCE [LARGE SCALE GENOMIC DNA]</scope>
    <source>
        <strain evidence="1 2">KC 17139</strain>
    </source>
</reference>
<proteinExistence type="predicted"/>
<organism evidence="1 2">
    <name type="scientific">Siccirubricoccus soli</name>
    <dbReference type="NCBI Taxonomy" id="2899147"/>
    <lineage>
        <taxon>Bacteria</taxon>
        <taxon>Pseudomonadati</taxon>
        <taxon>Pseudomonadota</taxon>
        <taxon>Alphaproteobacteria</taxon>
        <taxon>Acetobacterales</taxon>
        <taxon>Roseomonadaceae</taxon>
        <taxon>Siccirubricoccus</taxon>
    </lineage>
</organism>
<gene>
    <name evidence="1" type="ORF">JYK14_14580</name>
</gene>
<evidence type="ECO:0000313" key="1">
    <source>
        <dbReference type="EMBL" id="MCO6417382.1"/>
    </source>
</evidence>
<protein>
    <submittedName>
        <fullName evidence="1">Uncharacterized protein</fullName>
    </submittedName>
</protein>
<sequence length="154" mass="15706">MADSEQQRSWCIRVLGVDPAAPGAPAGPGASVLAGWQAAKEAADAQLDALARALRSRGDPDFDQIAEYGLFGITGGQSTVGLIAALRGYDAAAPAERAAAGAALGKAVAAWRAQLHASALVDALEDNPLGVTVDLRGTFDAAFRQIVATLRQPA</sequence>
<dbReference type="EMBL" id="JAFIRR010000089">
    <property type="protein sequence ID" value="MCO6417382.1"/>
    <property type="molecule type" value="Genomic_DNA"/>
</dbReference>
<evidence type="ECO:0000313" key="2">
    <source>
        <dbReference type="Proteomes" id="UP001523392"/>
    </source>
</evidence>
<keyword evidence="2" id="KW-1185">Reference proteome</keyword>
<dbReference type="Proteomes" id="UP001523392">
    <property type="component" value="Unassembled WGS sequence"/>
</dbReference>
<accession>A0ABT1D629</accession>